<dbReference type="Proteomes" id="UP001238805">
    <property type="component" value="Chromosome"/>
</dbReference>
<feature type="region of interest" description="Disordered" evidence="1">
    <location>
        <begin position="330"/>
        <end position="357"/>
    </location>
</feature>
<evidence type="ECO:0000313" key="2">
    <source>
        <dbReference type="EMBL" id="WIM71581.1"/>
    </source>
</evidence>
<sequence length="357" mass="39237">MAAESSAKDKAWILFDEIVKQAAPGGEHSHPWATNDDGSLRYEPDFDTLTHLLGVPLQLKATSQSGVPALALDVWLSYELRRAGFHSDHTWPRAEHPRILPMSISHLLAALPRAERASLQERLASKSSIRGVTAASANILGKNYLKQVDVIMTDWATGPELLISTKRMDSSYGKNAANRIEESYGDVKNLRMRHPQAALGFVYGLRSDILTKEPDTAEWLIDLLGKLGNEEDAYHATCLIMFDYDDLIQDSDEEESEISTLAEPGVDGAENNSDTPVSTPQDDVATSPANFPRVDLLHREVPRALSAGRFLSIMVNRVLDATPITMHKEARNRRRAAAPNPTAVGEIGSTHNSIVVD</sequence>
<evidence type="ECO:0000313" key="3">
    <source>
        <dbReference type="Proteomes" id="UP001238805"/>
    </source>
</evidence>
<dbReference type="RefSeq" id="WP_284876147.1">
    <property type="nucleotide sequence ID" value="NZ_CP126970.1"/>
</dbReference>
<protein>
    <recommendedName>
        <fullName evidence="4">Restriction endonuclease</fullName>
    </recommendedName>
</protein>
<name>A0ABY8VPJ6_9CORY</name>
<evidence type="ECO:0000256" key="1">
    <source>
        <dbReference type="SAM" id="MobiDB-lite"/>
    </source>
</evidence>
<reference evidence="2 3" key="1">
    <citation type="submission" date="2023-05" db="EMBL/GenBank/DDBJ databases">
        <title>Corynebacterium suedekumii sp. nov. and Corynebacterium breve sp. nov. isolated from raw cow's milk.</title>
        <authorList>
            <person name="Baer M.K."/>
            <person name="Mehl L."/>
            <person name="Hellmuth R."/>
            <person name="Marke G."/>
            <person name="Lipski A."/>
        </authorList>
    </citation>
    <scope>NUCLEOTIDE SEQUENCE [LARGE SCALE GENOMIC DNA]</scope>
    <source>
        <strain evidence="2 3">LM112</strain>
    </source>
</reference>
<feature type="region of interest" description="Disordered" evidence="1">
    <location>
        <begin position="253"/>
        <end position="290"/>
    </location>
</feature>
<proteinExistence type="predicted"/>
<feature type="compositionally biased region" description="Polar residues" evidence="1">
    <location>
        <begin position="270"/>
        <end position="281"/>
    </location>
</feature>
<keyword evidence="3" id="KW-1185">Reference proteome</keyword>
<dbReference type="EMBL" id="CP126970">
    <property type="protein sequence ID" value="WIM71581.1"/>
    <property type="molecule type" value="Genomic_DNA"/>
</dbReference>
<gene>
    <name evidence="2" type="ORF">QP029_04090</name>
</gene>
<organism evidence="2 3">
    <name type="scientific">Corynebacterium suedekumii</name>
    <dbReference type="NCBI Taxonomy" id="3049801"/>
    <lineage>
        <taxon>Bacteria</taxon>
        <taxon>Bacillati</taxon>
        <taxon>Actinomycetota</taxon>
        <taxon>Actinomycetes</taxon>
        <taxon>Mycobacteriales</taxon>
        <taxon>Corynebacteriaceae</taxon>
        <taxon>Corynebacterium</taxon>
    </lineage>
</organism>
<accession>A0ABY8VPJ6</accession>
<evidence type="ECO:0008006" key="4">
    <source>
        <dbReference type="Google" id="ProtNLM"/>
    </source>
</evidence>